<name>A0A4P8IKD9_9BURK</name>
<evidence type="ECO:0000313" key="3">
    <source>
        <dbReference type="EMBL" id="QCP48167.1"/>
    </source>
</evidence>
<protein>
    <recommendedName>
        <fullName evidence="2">Surface-adhesin protein E-like domain-containing protein</fullName>
    </recommendedName>
</protein>
<sequence>MKLLRRLLMIVPALAAIGYAQATKWTNLSSASDLVYAIDTDSIAKNPQGYIEYLAKTTWTSPSPLPGSTAPVSVSVTRYQIDCGNKQWRALDTHYQAADGSSVGTYSAAPADWASIAPGTVVDAMFQKVC</sequence>
<evidence type="ECO:0000259" key="2">
    <source>
        <dbReference type="Pfam" id="PF16747"/>
    </source>
</evidence>
<dbReference type="OrthoDB" id="9096246at2"/>
<accession>A0A4P8IKD9</accession>
<keyword evidence="4" id="KW-1185">Reference proteome</keyword>
<gene>
    <name evidence="3" type="ORF">FAZ95_02570</name>
</gene>
<dbReference type="EMBL" id="CP040077">
    <property type="protein sequence ID" value="QCP48167.1"/>
    <property type="molecule type" value="Genomic_DNA"/>
</dbReference>
<feature type="signal peptide" evidence="1">
    <location>
        <begin position="1"/>
        <end position="22"/>
    </location>
</feature>
<feature type="chain" id="PRO_5020221072" description="Surface-adhesin protein E-like domain-containing protein" evidence="1">
    <location>
        <begin position="23"/>
        <end position="130"/>
    </location>
</feature>
<organism evidence="3 4">
    <name type="scientific">Trinickia violacea</name>
    <dbReference type="NCBI Taxonomy" id="2571746"/>
    <lineage>
        <taxon>Bacteria</taxon>
        <taxon>Pseudomonadati</taxon>
        <taxon>Pseudomonadota</taxon>
        <taxon>Betaproteobacteria</taxon>
        <taxon>Burkholderiales</taxon>
        <taxon>Burkholderiaceae</taxon>
        <taxon>Trinickia</taxon>
    </lineage>
</organism>
<dbReference type="AlphaFoldDB" id="A0A4P8IKD9"/>
<dbReference type="Pfam" id="PF16747">
    <property type="entry name" value="Adhesin_E"/>
    <property type="match status" value="1"/>
</dbReference>
<dbReference type="InterPro" id="IPR031939">
    <property type="entry name" value="Adhesin_E-like"/>
</dbReference>
<dbReference type="RefSeq" id="WP_137331009.1">
    <property type="nucleotide sequence ID" value="NZ_CP040077.1"/>
</dbReference>
<reference evidence="3 4" key="1">
    <citation type="submission" date="2019-05" db="EMBL/GenBank/DDBJ databases">
        <title>Burkholderia sp. DHOD12, isolated from subtropical forest soil.</title>
        <authorList>
            <person name="Gao Z.-H."/>
            <person name="Qiu L.-H."/>
        </authorList>
    </citation>
    <scope>NUCLEOTIDE SEQUENCE [LARGE SCALE GENOMIC DNA]</scope>
    <source>
        <strain evidence="3 4">DHOD12</strain>
    </source>
</reference>
<evidence type="ECO:0000313" key="4">
    <source>
        <dbReference type="Proteomes" id="UP000298656"/>
    </source>
</evidence>
<feature type="domain" description="Surface-adhesin protein E-like" evidence="2">
    <location>
        <begin position="25"/>
        <end position="130"/>
    </location>
</feature>
<dbReference type="Proteomes" id="UP000298656">
    <property type="component" value="Chromosome 1"/>
</dbReference>
<keyword evidence="1" id="KW-0732">Signal</keyword>
<proteinExistence type="predicted"/>
<evidence type="ECO:0000256" key="1">
    <source>
        <dbReference type="SAM" id="SignalP"/>
    </source>
</evidence>
<dbReference type="KEGG" id="tvl:FAZ95_02570"/>